<dbReference type="Gene3D" id="3.40.80.10">
    <property type="entry name" value="Peptidoglycan recognition protein-like"/>
    <property type="match status" value="1"/>
</dbReference>
<name>A0A7J9USR0_9MICO</name>
<evidence type="ECO:0000313" key="4">
    <source>
        <dbReference type="Proteomes" id="UP000429644"/>
    </source>
</evidence>
<keyword evidence="4" id="KW-1185">Reference proteome</keyword>
<dbReference type="Pfam" id="PF04122">
    <property type="entry name" value="CW_binding_2"/>
    <property type="match status" value="3"/>
</dbReference>
<comment type="caution">
    <text evidence="3">The sequence shown here is derived from an EMBL/GenBank/DDBJ whole genome shotgun (WGS) entry which is preliminary data.</text>
</comment>
<feature type="domain" description="Peptidoglycan recognition protein family" evidence="2">
    <location>
        <begin position="159"/>
        <end position="308"/>
    </location>
</feature>
<dbReference type="PANTHER" id="PTHR30032">
    <property type="entry name" value="N-ACETYLMURAMOYL-L-ALANINE AMIDASE-RELATED"/>
    <property type="match status" value="1"/>
</dbReference>
<protein>
    <recommendedName>
        <fullName evidence="5">N-acetylmuramoyl-L-alanine amidase</fullName>
    </recommendedName>
</protein>
<evidence type="ECO:0000259" key="1">
    <source>
        <dbReference type="SMART" id="SM00644"/>
    </source>
</evidence>
<dbReference type="Gene3D" id="3.40.50.12090">
    <property type="match status" value="1"/>
</dbReference>
<dbReference type="EMBL" id="WHPD01000674">
    <property type="protein sequence ID" value="MPV87639.1"/>
    <property type="molecule type" value="Genomic_DNA"/>
</dbReference>
<organism evidence="3 4">
    <name type="scientific">Georgenia ruanii</name>
    <dbReference type="NCBI Taxonomy" id="348442"/>
    <lineage>
        <taxon>Bacteria</taxon>
        <taxon>Bacillati</taxon>
        <taxon>Actinomycetota</taxon>
        <taxon>Actinomycetes</taxon>
        <taxon>Micrococcales</taxon>
        <taxon>Bogoriellaceae</taxon>
        <taxon>Georgenia</taxon>
    </lineage>
</organism>
<evidence type="ECO:0008006" key="5">
    <source>
        <dbReference type="Google" id="ProtNLM"/>
    </source>
</evidence>
<dbReference type="CDD" id="cd06583">
    <property type="entry name" value="PGRP"/>
    <property type="match status" value="1"/>
</dbReference>
<dbReference type="SMART" id="SM00644">
    <property type="entry name" value="Ami_2"/>
    <property type="match status" value="1"/>
</dbReference>
<dbReference type="PANTHER" id="PTHR30032:SF8">
    <property type="entry name" value="GERMINATION-SPECIFIC N-ACETYLMURAMOYL-L-ALANINE AMIDASE"/>
    <property type="match status" value="1"/>
</dbReference>
<reference evidence="3 4" key="1">
    <citation type="submission" date="2019-10" db="EMBL/GenBank/DDBJ databases">
        <title>Georgenia wutianyii sp. nov. and Georgenia yuyongxinii sp. nov. isolated from plateau pika (Ochotona curzoniae) in the Qinghai-Tibet plateau of China.</title>
        <authorList>
            <person name="Tian Z."/>
        </authorList>
    </citation>
    <scope>NUCLEOTIDE SEQUENCE [LARGE SCALE GENOMIC DNA]</scope>
    <source>
        <strain evidence="3 4">JCM 15130</strain>
    </source>
</reference>
<dbReference type="InterPro" id="IPR051922">
    <property type="entry name" value="Bact_Sporulation_Assoc"/>
</dbReference>
<dbReference type="Pfam" id="PF01510">
    <property type="entry name" value="Amidase_2"/>
    <property type="match status" value="1"/>
</dbReference>
<dbReference type="GO" id="GO:0008270">
    <property type="term" value="F:zinc ion binding"/>
    <property type="evidence" value="ECO:0007669"/>
    <property type="project" value="InterPro"/>
</dbReference>
<feature type="domain" description="N-acetylmuramoyl-L-alanine amidase" evidence="1">
    <location>
        <begin position="172"/>
        <end position="325"/>
    </location>
</feature>
<dbReference type="InterPro" id="IPR007253">
    <property type="entry name" value="Cell_wall-bd_2"/>
</dbReference>
<dbReference type="InterPro" id="IPR006619">
    <property type="entry name" value="PGRP_domain_met/bac"/>
</dbReference>
<dbReference type="GO" id="GO:0008745">
    <property type="term" value="F:N-acetylmuramoyl-L-alanine amidase activity"/>
    <property type="evidence" value="ECO:0007669"/>
    <property type="project" value="InterPro"/>
</dbReference>
<proteinExistence type="predicted"/>
<dbReference type="GO" id="GO:0009253">
    <property type="term" value="P:peptidoglycan catabolic process"/>
    <property type="evidence" value="ECO:0007669"/>
    <property type="project" value="InterPro"/>
</dbReference>
<accession>A0A7J9USR0</accession>
<dbReference type="SMART" id="SM00701">
    <property type="entry name" value="PGRP"/>
    <property type="match status" value="1"/>
</dbReference>
<evidence type="ECO:0000259" key="2">
    <source>
        <dbReference type="SMART" id="SM00701"/>
    </source>
</evidence>
<dbReference type="InterPro" id="IPR036505">
    <property type="entry name" value="Amidase/PGRP_sf"/>
</dbReference>
<evidence type="ECO:0000313" key="3">
    <source>
        <dbReference type="EMBL" id="MPV87639.1"/>
    </source>
</evidence>
<dbReference type="InterPro" id="IPR002502">
    <property type="entry name" value="Amidase_domain"/>
</dbReference>
<dbReference type="AlphaFoldDB" id="A0A7J9USR0"/>
<sequence>MRTELEAVPMDDVETATAGGRRVEEVTVSGAGGHLVVVGVSWAEVDADAGLTARLRSRDGATWSDWTAMEITAAQTDAEADGGMRGGTEPVVVMDADEVEVTLAGAPGTLPTDPQLVVVDPGESPADAAVPVGERPLGEPGAGGAAVGAFAVGATNAVPTIRTRADWGADESKRFWVPEIGQVTGVVVHHTAETNDYGPEDVPAIIRGIYGFHADKTGRGWGDIGYNIIVDKFGRAWEGRYGGLTKAVIGAHASGVNSTTFGISVMGNYDLVPVPDAAFRTVAQVIAWKFAIHGITTAGTAIGKNGVPIKRVVGHRDVGQTACPGQYFYARLGELTSLVDDYQAMLPAGLAADPGGAPTVVRLGGADRYATAAAASRFAFPTADAVFITTGAEYADALSAGPAAAMLGAPVLLVQRGAIPADAHLELQRLRPLRLYVLGGTGAVSASVETELRAYGDVVRLEGADRYETSARVGRATWSDAATVYLASGQDFADGLAGGAAAAASRSPLYVTPGGSLAPAIRTELRRLTPTRVVLLGGEGALSAGVAGAVRDALPGAVVTRLDGADRYATAAAIAEATWPVGADAVFLATGLQFADALTGVPAAGRAGAPILLTRPACVSRGTNDAMSALAPGTIAILGGTVVVEESAINRTC</sequence>
<gene>
    <name evidence="3" type="ORF">GB882_03085</name>
</gene>
<dbReference type="Proteomes" id="UP000429644">
    <property type="component" value="Unassembled WGS sequence"/>
</dbReference>
<dbReference type="SUPFAM" id="SSF55846">
    <property type="entry name" value="N-acetylmuramoyl-L-alanine amidase-like"/>
    <property type="match status" value="1"/>
</dbReference>